<dbReference type="InterPro" id="IPR057192">
    <property type="entry name" value="DUF7870"/>
</dbReference>
<evidence type="ECO:0000259" key="2">
    <source>
        <dbReference type="Pfam" id="PF25276"/>
    </source>
</evidence>
<protein>
    <recommendedName>
        <fullName evidence="5">Methyltransferase type 11 domain-containing protein</fullName>
    </recommendedName>
</protein>
<dbReference type="EnsemblPlants" id="Kaladp0001s0211.2.v1.1">
    <property type="protein sequence ID" value="Kaladp0001s0211.2.v1.1.CDS.1"/>
    <property type="gene ID" value="Kaladp0001s0211.v1.1"/>
</dbReference>
<dbReference type="InterPro" id="IPR013216">
    <property type="entry name" value="Methyltransf_11"/>
</dbReference>
<dbReference type="Pfam" id="PF08241">
    <property type="entry name" value="Methyltransf_11"/>
    <property type="match status" value="1"/>
</dbReference>
<feature type="domain" description="Methyltransferase type 11" evidence="1">
    <location>
        <begin position="144"/>
        <end position="200"/>
    </location>
</feature>
<evidence type="ECO:0000313" key="3">
    <source>
        <dbReference type="EnsemblPlants" id="Kaladp0001s0211.2.v1.1.CDS.1"/>
    </source>
</evidence>
<reference evidence="3" key="1">
    <citation type="submission" date="2021-01" db="UniProtKB">
        <authorList>
            <consortium name="EnsemblPlants"/>
        </authorList>
    </citation>
    <scope>IDENTIFICATION</scope>
</reference>
<dbReference type="AlphaFoldDB" id="A0A7N0R8M2"/>
<dbReference type="Proteomes" id="UP000594263">
    <property type="component" value="Unplaced"/>
</dbReference>
<name>A0A7N0R8M2_KALFE</name>
<evidence type="ECO:0000259" key="1">
    <source>
        <dbReference type="Pfam" id="PF08241"/>
    </source>
</evidence>
<feature type="domain" description="DUF7870" evidence="2">
    <location>
        <begin position="275"/>
        <end position="472"/>
    </location>
</feature>
<proteinExistence type="predicted"/>
<keyword evidence="4" id="KW-1185">Reference proteome</keyword>
<dbReference type="SUPFAM" id="SSF53335">
    <property type="entry name" value="S-adenosyl-L-methionine-dependent methyltransferases"/>
    <property type="match status" value="1"/>
</dbReference>
<dbReference type="EnsemblPlants" id="Kaladp0001s0211.1.v1.1">
    <property type="protein sequence ID" value="Kaladp0001s0211.1.v1.1.CDS.1"/>
    <property type="gene ID" value="Kaladp0001s0211.v1.1"/>
</dbReference>
<sequence length="474" mass="52550">MMMMMRYSSDLKGLKWQILHGYVARNLVLRGLLFISAMGIIPLMCRNGEPFGAYFDKNCTSGAVYGSAEDGAVLLSGVMKYVYVLSYPIIGMRNCERNENVTLGVFQDLMTDGLVDNGTRAVCVGEGSASAVASLKRLGVTDAFSVYREPFFSPLRGGYVYELELDDNSYDFVFSRALDRISVPALLVLEIERILRPGGVGCMLVESQYLGGLIRSATPVSAFLKSSDVLNVRAVGISYTLVSFKKRFNHVASLQHYRLPEECQSVMNNQPVLEYLEPIVDASAGQLQSSPRVSYLPEYMNVSSRNRLIYINVGAGEFVNSSIHNWLKRSYPTYSKSHHVYVIDHNVTALTSYVNSPGISFIYDPLLSGNVTSDNSYAVGELGEPVDDEGFDFIYWFKETVAPGDLVVMAMNAAEMELKLLLQLYESGDICRVDELFLRCSPSVHCKSDACGDCSELFQSLRNSGVYGHQWFGG</sequence>
<accession>A0A7N0R8M2</accession>
<dbReference type="PANTHER" id="PTHR47291:SF1">
    <property type="entry name" value="PEPTIDE UPSTREAM PROTEIN"/>
    <property type="match status" value="1"/>
</dbReference>
<organism evidence="3 4">
    <name type="scientific">Kalanchoe fedtschenkoi</name>
    <name type="common">Lavender scallops</name>
    <name type="synonym">South American air plant</name>
    <dbReference type="NCBI Taxonomy" id="63787"/>
    <lineage>
        <taxon>Eukaryota</taxon>
        <taxon>Viridiplantae</taxon>
        <taxon>Streptophyta</taxon>
        <taxon>Embryophyta</taxon>
        <taxon>Tracheophyta</taxon>
        <taxon>Spermatophyta</taxon>
        <taxon>Magnoliopsida</taxon>
        <taxon>eudicotyledons</taxon>
        <taxon>Gunneridae</taxon>
        <taxon>Pentapetalae</taxon>
        <taxon>Saxifragales</taxon>
        <taxon>Crassulaceae</taxon>
        <taxon>Kalanchoe</taxon>
    </lineage>
</organism>
<evidence type="ECO:0000313" key="4">
    <source>
        <dbReference type="Proteomes" id="UP000594263"/>
    </source>
</evidence>
<evidence type="ECO:0008006" key="5">
    <source>
        <dbReference type="Google" id="ProtNLM"/>
    </source>
</evidence>
<dbReference type="PANTHER" id="PTHR47291">
    <property type="entry name" value="PEPTIDE UPSTREAM PROTEIN"/>
    <property type="match status" value="1"/>
</dbReference>
<dbReference type="InterPro" id="IPR029063">
    <property type="entry name" value="SAM-dependent_MTases_sf"/>
</dbReference>
<dbReference type="Gramene" id="Kaladp0001s0211.2.v1.1">
    <property type="protein sequence ID" value="Kaladp0001s0211.2.v1.1.CDS.1"/>
    <property type="gene ID" value="Kaladp0001s0211.v1.1"/>
</dbReference>
<dbReference type="OMA" id="PKTYVDC"/>
<dbReference type="GO" id="GO:0008757">
    <property type="term" value="F:S-adenosylmethionine-dependent methyltransferase activity"/>
    <property type="evidence" value="ECO:0007669"/>
    <property type="project" value="InterPro"/>
</dbReference>
<dbReference type="Pfam" id="PF25276">
    <property type="entry name" value="DUF7870"/>
    <property type="match status" value="1"/>
</dbReference>
<dbReference type="Gramene" id="Kaladp0001s0211.1.v1.1">
    <property type="protein sequence ID" value="Kaladp0001s0211.1.v1.1.CDS.1"/>
    <property type="gene ID" value="Kaladp0001s0211.v1.1"/>
</dbReference>